<feature type="compositionally biased region" description="Polar residues" evidence="1">
    <location>
        <begin position="215"/>
        <end position="232"/>
    </location>
</feature>
<proteinExistence type="predicted"/>
<reference evidence="2 3" key="1">
    <citation type="journal article" date="2017" name="Genome Biol. Evol.">
        <title>Phytophthora megakarya and P. palmivora, closely related causal agents of cacao black pod rot, underwent increases in genome sizes and gene numbers by different mechanisms.</title>
        <authorList>
            <person name="Ali S.S."/>
            <person name="Shao J."/>
            <person name="Lary D.J."/>
            <person name="Kronmiller B."/>
            <person name="Shen D."/>
            <person name="Strem M.D."/>
            <person name="Amoako-Attah I."/>
            <person name="Akrofi A.Y."/>
            <person name="Begoude B.A."/>
            <person name="Ten Hoopen G.M."/>
            <person name="Coulibaly K."/>
            <person name="Kebe B.I."/>
            <person name="Melnick R.L."/>
            <person name="Guiltinan M.J."/>
            <person name="Tyler B.M."/>
            <person name="Meinhardt L.W."/>
            <person name="Bailey B.A."/>
        </authorList>
    </citation>
    <scope>NUCLEOTIDE SEQUENCE [LARGE SCALE GENOMIC DNA]</scope>
    <source>
        <strain evidence="3">sbr112.9</strain>
    </source>
</reference>
<protein>
    <submittedName>
        <fullName evidence="2">Uncharacterized protein</fullName>
    </submittedName>
</protein>
<sequence length="302" mass="34340">MTAHEIEAKPRKAMNPDRLRKFIDSPSIANATRDTPMAIVKRQTQVTSWNGEKCDVRAFGKLAPPAHVILAKDLRACTIGEGKPVAVVPSGLQLTDVAVRQKDDQLQDRVSAPLMTKKESFAHAAEVEYRAIPGSVMLDEGTLTPQQRRERLQFETDRFHANRAIRRADQNDRRLHQIIKERHSTSDVLGTQHHAPDETRVRGEAYKPDLLSHNALGTSSREFQSKNCSANPRLQHRDRLFNETPPLDRNQQRAQNLRNESTSGRSYDIVSGGRVEYFPSTIPEKQHRWQSHPSITLHPYTR</sequence>
<feature type="compositionally biased region" description="Polar residues" evidence="1">
    <location>
        <begin position="252"/>
        <end position="265"/>
    </location>
</feature>
<feature type="region of interest" description="Disordered" evidence="1">
    <location>
        <begin position="215"/>
        <end position="268"/>
    </location>
</feature>
<evidence type="ECO:0000313" key="3">
    <source>
        <dbReference type="Proteomes" id="UP000237271"/>
    </source>
</evidence>
<feature type="region of interest" description="Disordered" evidence="1">
    <location>
        <begin position="180"/>
        <end position="200"/>
    </location>
</feature>
<organism evidence="2 3">
    <name type="scientific">Phytophthora palmivora</name>
    <dbReference type="NCBI Taxonomy" id="4796"/>
    <lineage>
        <taxon>Eukaryota</taxon>
        <taxon>Sar</taxon>
        <taxon>Stramenopiles</taxon>
        <taxon>Oomycota</taxon>
        <taxon>Peronosporomycetes</taxon>
        <taxon>Peronosporales</taxon>
        <taxon>Peronosporaceae</taxon>
        <taxon>Phytophthora</taxon>
    </lineage>
</organism>
<evidence type="ECO:0000313" key="2">
    <source>
        <dbReference type="EMBL" id="POM64146.1"/>
    </source>
</evidence>
<keyword evidence="3" id="KW-1185">Reference proteome</keyword>
<comment type="caution">
    <text evidence="2">The sequence shown here is derived from an EMBL/GenBank/DDBJ whole genome shotgun (WGS) entry which is preliminary data.</text>
</comment>
<evidence type="ECO:0000256" key="1">
    <source>
        <dbReference type="SAM" id="MobiDB-lite"/>
    </source>
</evidence>
<dbReference type="EMBL" id="NCKW01011176">
    <property type="protein sequence ID" value="POM64146.1"/>
    <property type="molecule type" value="Genomic_DNA"/>
</dbReference>
<dbReference type="AlphaFoldDB" id="A0A2P4XF22"/>
<dbReference type="Proteomes" id="UP000237271">
    <property type="component" value="Unassembled WGS sequence"/>
</dbReference>
<gene>
    <name evidence="2" type="ORF">PHPALM_20369</name>
</gene>
<name>A0A2P4XF22_9STRA</name>
<dbReference type="OrthoDB" id="417983at2759"/>
<accession>A0A2P4XF22</accession>